<protein>
    <submittedName>
        <fullName evidence="2">Uncharacterized protein</fullName>
    </submittedName>
</protein>
<evidence type="ECO:0000313" key="2">
    <source>
        <dbReference type="EMBL" id="OGG27555.1"/>
    </source>
</evidence>
<feature type="transmembrane region" description="Helical" evidence="1">
    <location>
        <begin position="27"/>
        <end position="47"/>
    </location>
</feature>
<keyword evidence="1" id="KW-0472">Membrane</keyword>
<evidence type="ECO:0000256" key="1">
    <source>
        <dbReference type="SAM" id="Phobius"/>
    </source>
</evidence>
<gene>
    <name evidence="2" type="ORF">A3A64_02885</name>
</gene>
<organism evidence="2 3">
    <name type="scientific">Candidatus Gottesmanbacteria bacterium RIFCSPLOWO2_01_FULL_48_11</name>
    <dbReference type="NCBI Taxonomy" id="1798395"/>
    <lineage>
        <taxon>Bacteria</taxon>
        <taxon>Candidatus Gottesmaniibacteriota</taxon>
    </lineage>
</organism>
<feature type="transmembrane region" description="Helical" evidence="1">
    <location>
        <begin position="99"/>
        <end position="120"/>
    </location>
</feature>
<dbReference type="AlphaFoldDB" id="A0A1F6AS97"/>
<sequence length="237" mass="25845">MILFLLFAELATLYFLSRWLTKKLYLLFLLLFRVRSVAISAVTLLLFPGTVIHELSHLFTAEILGVRTGKLTLAPEDIRSDNIKAGSVAIAKTDPLRRAAIGLSPIFTGIFSLAALSWWLPSLWQLTLLDAQNGVLFSHVSLYALLFTLYSLFSISNSMFSSREDLSGFWPLAITLGLFTGAAYAIGLRVGLEGKVLEVATTILSSLVQSLGLVLAVNTILLLVSSALIATVRRITA</sequence>
<name>A0A1F6AS97_9BACT</name>
<evidence type="ECO:0000313" key="3">
    <source>
        <dbReference type="Proteomes" id="UP000178305"/>
    </source>
</evidence>
<feature type="transmembrane region" description="Helical" evidence="1">
    <location>
        <begin position="169"/>
        <end position="187"/>
    </location>
</feature>
<keyword evidence="1" id="KW-0812">Transmembrane</keyword>
<dbReference type="Proteomes" id="UP000178305">
    <property type="component" value="Unassembled WGS sequence"/>
</dbReference>
<reference evidence="2 3" key="1">
    <citation type="journal article" date="2016" name="Nat. Commun.">
        <title>Thousands of microbial genomes shed light on interconnected biogeochemical processes in an aquifer system.</title>
        <authorList>
            <person name="Anantharaman K."/>
            <person name="Brown C.T."/>
            <person name="Hug L.A."/>
            <person name="Sharon I."/>
            <person name="Castelle C.J."/>
            <person name="Probst A.J."/>
            <person name="Thomas B.C."/>
            <person name="Singh A."/>
            <person name="Wilkins M.J."/>
            <person name="Karaoz U."/>
            <person name="Brodie E.L."/>
            <person name="Williams K.H."/>
            <person name="Hubbard S.S."/>
            <person name="Banfield J.F."/>
        </authorList>
    </citation>
    <scope>NUCLEOTIDE SEQUENCE [LARGE SCALE GENOMIC DNA]</scope>
</reference>
<feature type="transmembrane region" description="Helical" evidence="1">
    <location>
        <begin position="207"/>
        <end position="232"/>
    </location>
</feature>
<comment type="caution">
    <text evidence="2">The sequence shown here is derived from an EMBL/GenBank/DDBJ whole genome shotgun (WGS) entry which is preliminary data.</text>
</comment>
<dbReference type="EMBL" id="MFJY01000043">
    <property type="protein sequence ID" value="OGG27555.1"/>
    <property type="molecule type" value="Genomic_DNA"/>
</dbReference>
<accession>A0A1F6AS97</accession>
<proteinExistence type="predicted"/>
<keyword evidence="1" id="KW-1133">Transmembrane helix</keyword>
<feature type="transmembrane region" description="Helical" evidence="1">
    <location>
        <begin position="140"/>
        <end position="157"/>
    </location>
</feature>